<dbReference type="RefSeq" id="WP_184433957.1">
    <property type="nucleotide sequence ID" value="NZ_JACIGI010000010.1"/>
</dbReference>
<keyword evidence="2" id="KW-0732">Signal</keyword>
<feature type="signal peptide" evidence="2">
    <location>
        <begin position="1"/>
        <end position="21"/>
    </location>
</feature>
<evidence type="ECO:0000313" key="3">
    <source>
        <dbReference type="EMBL" id="MBB4285916.1"/>
    </source>
</evidence>
<comment type="caution">
    <text evidence="3">The sequence shown here is derived from an EMBL/GenBank/DDBJ whole genome shotgun (WGS) entry which is preliminary data.</text>
</comment>
<dbReference type="EMBL" id="JACIGI010000010">
    <property type="protein sequence ID" value="MBB4285916.1"/>
    <property type="molecule type" value="Genomic_DNA"/>
</dbReference>
<feature type="chain" id="PRO_5030730376" evidence="2">
    <location>
        <begin position="22"/>
        <end position="146"/>
    </location>
</feature>
<name>A0A7W6WK26_9PROT</name>
<dbReference type="PROSITE" id="PS51257">
    <property type="entry name" value="PROKAR_LIPOPROTEIN"/>
    <property type="match status" value="1"/>
</dbReference>
<organism evidence="3 4">
    <name type="scientific">Roseospira goensis</name>
    <dbReference type="NCBI Taxonomy" id="391922"/>
    <lineage>
        <taxon>Bacteria</taxon>
        <taxon>Pseudomonadati</taxon>
        <taxon>Pseudomonadota</taxon>
        <taxon>Alphaproteobacteria</taxon>
        <taxon>Rhodospirillales</taxon>
        <taxon>Rhodospirillaceae</taxon>
        <taxon>Roseospira</taxon>
    </lineage>
</organism>
<dbReference type="AlphaFoldDB" id="A0A7W6WK26"/>
<accession>A0A7W6WK26</accession>
<reference evidence="3 4" key="1">
    <citation type="submission" date="2020-08" db="EMBL/GenBank/DDBJ databases">
        <title>Genome sequencing of Purple Non-Sulfur Bacteria from various extreme environments.</title>
        <authorList>
            <person name="Mayer M."/>
        </authorList>
    </citation>
    <scope>NUCLEOTIDE SEQUENCE [LARGE SCALE GENOMIC DNA]</scope>
    <source>
        <strain evidence="3 4">JA135</strain>
    </source>
</reference>
<feature type="compositionally biased region" description="Acidic residues" evidence="1">
    <location>
        <begin position="135"/>
        <end position="146"/>
    </location>
</feature>
<evidence type="ECO:0000256" key="2">
    <source>
        <dbReference type="SAM" id="SignalP"/>
    </source>
</evidence>
<gene>
    <name evidence="3" type="ORF">GGD88_001636</name>
</gene>
<dbReference type="Proteomes" id="UP000555728">
    <property type="component" value="Unassembled WGS sequence"/>
</dbReference>
<keyword evidence="4" id="KW-1185">Reference proteome</keyword>
<proteinExistence type="predicted"/>
<evidence type="ECO:0000313" key="4">
    <source>
        <dbReference type="Proteomes" id="UP000555728"/>
    </source>
</evidence>
<sequence length="146" mass="15402">MPNRFISVASVATLSAALALAGCASSSENIAAAYVSPNQYANYSCDQIREEQGRVGTRVRQLAGDVDDNATGDAVAMGVGMILFWPALFFIEGDGPEANEYARLKGEHEALQKAAIEHNCTIPTRTPPAAMPEAETADTDPDTGAR</sequence>
<feature type="region of interest" description="Disordered" evidence="1">
    <location>
        <begin position="123"/>
        <end position="146"/>
    </location>
</feature>
<evidence type="ECO:0000256" key="1">
    <source>
        <dbReference type="SAM" id="MobiDB-lite"/>
    </source>
</evidence>
<protein>
    <submittedName>
        <fullName evidence="3">Uncharacterized protein YceK</fullName>
    </submittedName>
</protein>